<feature type="transmembrane region" description="Helical" evidence="7">
    <location>
        <begin position="100"/>
        <end position="118"/>
    </location>
</feature>
<dbReference type="Proteomes" id="UP001596143">
    <property type="component" value="Unassembled WGS sequence"/>
</dbReference>
<dbReference type="EMBL" id="JBHSPF010000005">
    <property type="protein sequence ID" value="MFC5627486.1"/>
    <property type="molecule type" value="Genomic_DNA"/>
</dbReference>
<dbReference type="PANTHER" id="PTHR32322">
    <property type="entry name" value="INNER MEMBRANE TRANSPORTER"/>
    <property type="match status" value="1"/>
</dbReference>
<evidence type="ECO:0000256" key="6">
    <source>
        <dbReference type="ARBA" id="ARBA00023136"/>
    </source>
</evidence>
<protein>
    <submittedName>
        <fullName evidence="9">DMT family transporter</fullName>
    </submittedName>
</protein>
<feature type="transmembrane region" description="Helical" evidence="7">
    <location>
        <begin position="273"/>
        <end position="293"/>
    </location>
</feature>
<dbReference type="PANTHER" id="PTHR32322:SF18">
    <property type="entry name" value="S-ADENOSYLMETHIONINE_S-ADENOSYLHOMOCYSTEINE TRANSPORTER"/>
    <property type="match status" value="1"/>
</dbReference>
<reference evidence="10" key="1">
    <citation type="journal article" date="2019" name="Int. J. Syst. Evol. Microbiol.">
        <title>The Global Catalogue of Microorganisms (GCM) 10K type strain sequencing project: providing services to taxonomists for standard genome sequencing and annotation.</title>
        <authorList>
            <consortium name="The Broad Institute Genomics Platform"/>
            <consortium name="The Broad Institute Genome Sequencing Center for Infectious Disease"/>
            <person name="Wu L."/>
            <person name="Ma J."/>
        </authorList>
    </citation>
    <scope>NUCLEOTIDE SEQUENCE [LARGE SCALE GENOMIC DNA]</scope>
    <source>
        <strain evidence="10">CGMCC 1.15790</strain>
    </source>
</reference>
<sequence length="300" mass="33598">MKSNAMLYVLVLILALSWGYSWPLMKIGLAYIEPFTFTFLRFIFGGVTLILFILIFQKGTSLRFPASQWKHLVIFGMVQTFAVFGLITYAMLFIDAGKTSIVLYTMPIWTSILAAIFLKENLSRQNIIGLIFGVIGLGLIIGEDIYYDSTANGMIGIILILIASILWAFANIYFRLYLTEQPQLPITAYQMLLGSIGLGVCAFIFERGSSITWNIASIYAILFTGVIASALCFSLWYYLLRNISTITAAISTLLVPVFAVLFGYWMLEEPLSISMLIGGGFVVFGIFISQAHFKKIPFFR</sequence>
<evidence type="ECO:0000256" key="5">
    <source>
        <dbReference type="ARBA" id="ARBA00022989"/>
    </source>
</evidence>
<evidence type="ECO:0000256" key="2">
    <source>
        <dbReference type="ARBA" id="ARBA00007362"/>
    </source>
</evidence>
<feature type="transmembrane region" description="Helical" evidence="7">
    <location>
        <begin position="35"/>
        <end position="56"/>
    </location>
</feature>
<feature type="transmembrane region" description="Helical" evidence="7">
    <location>
        <begin position="186"/>
        <end position="205"/>
    </location>
</feature>
<comment type="caution">
    <text evidence="9">The sequence shown here is derived from an EMBL/GenBank/DDBJ whole genome shotgun (WGS) entry which is preliminary data.</text>
</comment>
<feature type="transmembrane region" description="Helical" evidence="7">
    <location>
        <begin position="217"/>
        <end position="239"/>
    </location>
</feature>
<feature type="domain" description="EamA" evidence="8">
    <location>
        <begin position="154"/>
        <end position="288"/>
    </location>
</feature>
<comment type="similarity">
    <text evidence="2">Belongs to the EamA transporter family.</text>
</comment>
<dbReference type="Gene3D" id="1.10.3730.20">
    <property type="match status" value="1"/>
</dbReference>
<evidence type="ECO:0000313" key="9">
    <source>
        <dbReference type="EMBL" id="MFC5627486.1"/>
    </source>
</evidence>
<keyword evidence="5 7" id="KW-1133">Transmembrane helix</keyword>
<gene>
    <name evidence="9" type="ORF">ACFPTR_01060</name>
</gene>
<evidence type="ECO:0000313" key="10">
    <source>
        <dbReference type="Proteomes" id="UP001596143"/>
    </source>
</evidence>
<keyword evidence="6 7" id="KW-0472">Membrane</keyword>
<keyword evidence="4 7" id="KW-0812">Transmembrane</keyword>
<keyword evidence="10" id="KW-1185">Reference proteome</keyword>
<proteinExistence type="inferred from homology"/>
<comment type="subcellular location">
    <subcellularLocation>
        <location evidence="1">Cell membrane</location>
        <topology evidence="1">Multi-pass membrane protein</topology>
    </subcellularLocation>
</comment>
<dbReference type="InterPro" id="IPR050638">
    <property type="entry name" value="AA-Vitamin_Transporters"/>
</dbReference>
<name>A0ABW0U250_9BACI</name>
<accession>A0ABW0U250</accession>
<keyword evidence="3" id="KW-1003">Cell membrane</keyword>
<dbReference type="Pfam" id="PF00892">
    <property type="entry name" value="EamA"/>
    <property type="match status" value="2"/>
</dbReference>
<evidence type="ECO:0000256" key="4">
    <source>
        <dbReference type="ARBA" id="ARBA00022692"/>
    </source>
</evidence>
<feature type="transmembrane region" description="Helical" evidence="7">
    <location>
        <begin position="127"/>
        <end position="147"/>
    </location>
</feature>
<feature type="transmembrane region" description="Helical" evidence="7">
    <location>
        <begin position="153"/>
        <end position="174"/>
    </location>
</feature>
<evidence type="ECO:0000256" key="7">
    <source>
        <dbReference type="SAM" id="Phobius"/>
    </source>
</evidence>
<evidence type="ECO:0000256" key="1">
    <source>
        <dbReference type="ARBA" id="ARBA00004651"/>
    </source>
</evidence>
<evidence type="ECO:0000256" key="3">
    <source>
        <dbReference type="ARBA" id="ARBA00022475"/>
    </source>
</evidence>
<feature type="transmembrane region" description="Helical" evidence="7">
    <location>
        <begin position="246"/>
        <end position="267"/>
    </location>
</feature>
<dbReference type="RefSeq" id="WP_270895695.1">
    <property type="nucleotide sequence ID" value="NZ_JBHSPF010000005.1"/>
</dbReference>
<evidence type="ECO:0000259" key="8">
    <source>
        <dbReference type="Pfam" id="PF00892"/>
    </source>
</evidence>
<dbReference type="InterPro" id="IPR037185">
    <property type="entry name" value="EmrE-like"/>
</dbReference>
<organism evidence="9 10">
    <name type="scientific">Aliibacillus thermotolerans</name>
    <dbReference type="NCBI Taxonomy" id="1834418"/>
    <lineage>
        <taxon>Bacteria</taxon>
        <taxon>Bacillati</taxon>
        <taxon>Bacillota</taxon>
        <taxon>Bacilli</taxon>
        <taxon>Bacillales</taxon>
        <taxon>Bacillaceae</taxon>
        <taxon>Aliibacillus</taxon>
    </lineage>
</organism>
<feature type="transmembrane region" description="Helical" evidence="7">
    <location>
        <begin position="72"/>
        <end position="94"/>
    </location>
</feature>
<dbReference type="InterPro" id="IPR000620">
    <property type="entry name" value="EamA_dom"/>
</dbReference>
<dbReference type="SUPFAM" id="SSF103481">
    <property type="entry name" value="Multidrug resistance efflux transporter EmrE"/>
    <property type="match status" value="2"/>
</dbReference>
<feature type="domain" description="EamA" evidence="8">
    <location>
        <begin position="8"/>
        <end position="141"/>
    </location>
</feature>